<dbReference type="EMBL" id="WTXG01000001">
    <property type="protein sequence ID" value="KAI0308262.1"/>
    <property type="molecule type" value="Genomic_DNA"/>
</dbReference>
<organism evidence="2 3">
    <name type="scientific">Multifurca ochricompacta</name>
    <dbReference type="NCBI Taxonomy" id="376703"/>
    <lineage>
        <taxon>Eukaryota</taxon>
        <taxon>Fungi</taxon>
        <taxon>Dikarya</taxon>
        <taxon>Basidiomycota</taxon>
        <taxon>Agaricomycotina</taxon>
        <taxon>Agaricomycetes</taxon>
        <taxon>Russulales</taxon>
        <taxon>Russulaceae</taxon>
        <taxon>Multifurca</taxon>
    </lineage>
</organism>
<feature type="region of interest" description="Disordered" evidence="1">
    <location>
        <begin position="173"/>
        <end position="199"/>
    </location>
</feature>
<protein>
    <submittedName>
        <fullName evidence="2">Uncharacterized protein</fullName>
    </submittedName>
</protein>
<keyword evidence="3" id="KW-1185">Reference proteome</keyword>
<accession>A0AAD4QS98</accession>
<comment type="caution">
    <text evidence="2">The sequence shown here is derived from an EMBL/GenBank/DDBJ whole genome shotgun (WGS) entry which is preliminary data.</text>
</comment>
<name>A0AAD4QS98_9AGAM</name>
<reference evidence="2" key="1">
    <citation type="journal article" date="2022" name="New Phytol.">
        <title>Evolutionary transition to the ectomycorrhizal habit in the genomes of a hyperdiverse lineage of mushroom-forming fungi.</title>
        <authorList>
            <person name="Looney B."/>
            <person name="Miyauchi S."/>
            <person name="Morin E."/>
            <person name="Drula E."/>
            <person name="Courty P.E."/>
            <person name="Kohler A."/>
            <person name="Kuo A."/>
            <person name="LaButti K."/>
            <person name="Pangilinan J."/>
            <person name="Lipzen A."/>
            <person name="Riley R."/>
            <person name="Andreopoulos W."/>
            <person name="He G."/>
            <person name="Johnson J."/>
            <person name="Nolan M."/>
            <person name="Tritt A."/>
            <person name="Barry K.W."/>
            <person name="Grigoriev I.V."/>
            <person name="Nagy L.G."/>
            <person name="Hibbett D."/>
            <person name="Henrissat B."/>
            <person name="Matheny P.B."/>
            <person name="Labbe J."/>
            <person name="Martin F.M."/>
        </authorList>
    </citation>
    <scope>NUCLEOTIDE SEQUENCE</scope>
    <source>
        <strain evidence="2">BPL690</strain>
    </source>
</reference>
<dbReference type="Proteomes" id="UP001203297">
    <property type="component" value="Unassembled WGS sequence"/>
</dbReference>
<evidence type="ECO:0000313" key="3">
    <source>
        <dbReference type="Proteomes" id="UP001203297"/>
    </source>
</evidence>
<evidence type="ECO:0000313" key="2">
    <source>
        <dbReference type="EMBL" id="KAI0308262.1"/>
    </source>
</evidence>
<evidence type="ECO:0000256" key="1">
    <source>
        <dbReference type="SAM" id="MobiDB-lite"/>
    </source>
</evidence>
<gene>
    <name evidence="2" type="ORF">B0F90DRAFT_1665107</name>
</gene>
<feature type="compositionally biased region" description="Low complexity" evidence="1">
    <location>
        <begin position="173"/>
        <end position="184"/>
    </location>
</feature>
<dbReference type="AlphaFoldDB" id="A0AAD4QS98"/>
<sequence length="316" mass="34181">MSPTPKSEVRVTPYGIPYVVEFANVSIWPRPPMVHASVGYDASDLIPKPSLSRSNTLPATVTHKPLPSLPMPVRSKSLGLIRAKKSFTHAEPESVVEEVDLARPIIRRNASFAAGARNSAHRHFKVFNDIFTASEETLVEPEDSVTFTPPVCTAPSESGLSLRTGGLYIRFPTTSSSTFSETPSSSPPPPPLIEPEGEETLPTDFEKATRSRLYRLSRAISKAVLAAGMEAPPKPEKKFEIERERDESACTRKGHQGLFKGTYGQVRAAFRAAGLVTIPCGEDGVPNGNATRLGALFIANSDGRGAIVFTKVVLWG</sequence>
<proteinExistence type="predicted"/>